<evidence type="ECO:0000313" key="3">
    <source>
        <dbReference type="Proteomes" id="UP000066042"/>
    </source>
</evidence>
<evidence type="ECO:0000313" key="2">
    <source>
        <dbReference type="EMBL" id="ALM76486.1"/>
    </source>
</evidence>
<proteinExistence type="predicted"/>
<protein>
    <submittedName>
        <fullName evidence="2">Uncharacterized protein</fullName>
    </submittedName>
</protein>
<organism evidence="2 3">
    <name type="scientific">Thermococcus barophilus</name>
    <dbReference type="NCBI Taxonomy" id="55802"/>
    <lineage>
        <taxon>Archaea</taxon>
        <taxon>Methanobacteriati</taxon>
        <taxon>Methanobacteriota</taxon>
        <taxon>Thermococci</taxon>
        <taxon>Thermococcales</taxon>
        <taxon>Thermococcaceae</taxon>
        <taxon>Thermococcus</taxon>
    </lineage>
</organism>
<dbReference type="RefSeq" id="WP_056934862.1">
    <property type="nucleotide sequence ID" value="NZ_CP013050.1"/>
</dbReference>
<evidence type="ECO:0000256" key="1">
    <source>
        <dbReference type="SAM" id="Coils"/>
    </source>
</evidence>
<dbReference type="Proteomes" id="UP000066042">
    <property type="component" value="Chromosome"/>
</dbReference>
<dbReference type="GeneID" id="26137803"/>
<dbReference type="STRING" id="55802.TBCH5v1_2597"/>
<dbReference type="PATRIC" id="fig|55802.8.peg.2584"/>
<keyword evidence="1" id="KW-0175">Coiled coil</keyword>
<sequence>MPLLIEYFDISQLDRFREALKKVEELRKVIEVKVVNIELEDNKIKLVLSFKEEDRDLVFSAFPKAFGLGGVE</sequence>
<dbReference type="EMBL" id="CP013050">
    <property type="protein sequence ID" value="ALM76486.1"/>
    <property type="molecule type" value="Genomic_DNA"/>
</dbReference>
<feature type="coiled-coil region" evidence="1">
    <location>
        <begin position="13"/>
        <end position="40"/>
    </location>
</feature>
<name>A0A0S1XFB9_THEBA</name>
<reference evidence="2 3" key="1">
    <citation type="journal article" date="2016" name="Genome Announc.">
        <title>Complete genome sequence of the hyperthermophilic and piezophilic archaeon Thermococcus barophilus Ch5, capable of growth at the expense of hydrogenogenesis from carbon monoxide and formate.</title>
        <authorList>
            <person name="Oger P."/>
            <person name="Sokolova T.G."/>
            <person name="Kozhevnikova D.A."/>
            <person name="Taranov E.A."/>
            <person name="Vannier P."/>
            <person name="Lee H.S."/>
            <person name="Kwon K.K."/>
            <person name="Kang S.G."/>
            <person name="Lee J.H."/>
            <person name="Bonch-Osmolovskaya E.A."/>
            <person name="Lebedinsky A.V."/>
        </authorList>
    </citation>
    <scope>NUCLEOTIDE SEQUENCE [LARGE SCALE GENOMIC DNA]</scope>
    <source>
        <strain evidence="3">Ch5</strain>
    </source>
</reference>
<gene>
    <name evidence="2" type="ORF">TBCH5v1_2597</name>
</gene>
<dbReference type="AlphaFoldDB" id="A0A0S1XFB9"/>
<accession>A0A0S1XFB9</accession>